<dbReference type="Proteomes" id="UP000053398">
    <property type="component" value="Unassembled WGS sequence"/>
</dbReference>
<dbReference type="InterPro" id="IPR050900">
    <property type="entry name" value="Transposase_IS3/IS150/IS904"/>
</dbReference>
<comment type="caution">
    <text evidence="3">The sequence shown here is derived from an EMBL/GenBank/DDBJ whole genome shotgun (WGS) entry which is preliminary data.</text>
</comment>
<proteinExistence type="predicted"/>
<evidence type="ECO:0000259" key="2">
    <source>
        <dbReference type="Pfam" id="PF00665"/>
    </source>
</evidence>
<dbReference type="PANTHER" id="PTHR46889">
    <property type="entry name" value="TRANSPOSASE INSF FOR INSERTION SEQUENCE IS3B-RELATED"/>
    <property type="match status" value="1"/>
</dbReference>
<dbReference type="SUPFAM" id="SSF53098">
    <property type="entry name" value="Ribonuclease H-like"/>
    <property type="match status" value="1"/>
</dbReference>
<dbReference type="AlphaFoldDB" id="A0A117QHE7"/>
<name>A0A117QHE7_STRCK</name>
<dbReference type="Pfam" id="PF00665">
    <property type="entry name" value="rve"/>
    <property type="match status" value="1"/>
</dbReference>
<accession>A0A117QHE7</accession>
<dbReference type="Gene3D" id="3.30.420.10">
    <property type="entry name" value="Ribonuclease H-like superfamily/Ribonuclease H"/>
    <property type="match status" value="1"/>
</dbReference>
<sequence length="200" mass="21922">MKVPDLNSRTSTADEANRTYVGDVTDLPLVDGTFRCFATVIDLCSRRLAGWAIAEHQRADLVVDALKAAERTRGSLAGTVMHTDPGAQYRSDSSKRLPGPQSVHSPQCCHGVRTTALRFAFRRSDNGVQQSEPPRCRGLIASFTTREESSVRSSPAATGHARACKFRSLFHELALAAFRQDFAIENLICGCVLWTGRGQR</sequence>
<dbReference type="GO" id="GO:0015074">
    <property type="term" value="P:DNA integration"/>
    <property type="evidence" value="ECO:0007669"/>
    <property type="project" value="InterPro"/>
</dbReference>
<reference evidence="3 4" key="1">
    <citation type="submission" date="2015-10" db="EMBL/GenBank/DDBJ databases">
        <title>Draft genome sequence of Streptomyces corchorusii DSM 40340, type strain for the species Streptomyces corchorusii.</title>
        <authorList>
            <person name="Ruckert C."/>
            <person name="Winkler A."/>
            <person name="Kalinowski J."/>
            <person name="Kampfer P."/>
            <person name="Glaeser S."/>
        </authorList>
    </citation>
    <scope>NUCLEOTIDE SEQUENCE [LARGE SCALE GENOMIC DNA]</scope>
    <source>
        <strain evidence="3 4">DSM 40340</strain>
    </source>
</reference>
<dbReference type="EMBL" id="LMWP01000014">
    <property type="protein sequence ID" value="KUN28481.1"/>
    <property type="molecule type" value="Genomic_DNA"/>
</dbReference>
<feature type="region of interest" description="Disordered" evidence="1">
    <location>
        <begin position="78"/>
        <end position="106"/>
    </location>
</feature>
<evidence type="ECO:0000313" key="3">
    <source>
        <dbReference type="EMBL" id="KUN28481.1"/>
    </source>
</evidence>
<feature type="domain" description="Integrase catalytic" evidence="2">
    <location>
        <begin position="14"/>
        <end position="94"/>
    </location>
</feature>
<dbReference type="InterPro" id="IPR036397">
    <property type="entry name" value="RNaseH_sf"/>
</dbReference>
<evidence type="ECO:0000313" key="4">
    <source>
        <dbReference type="Proteomes" id="UP000053398"/>
    </source>
</evidence>
<gene>
    <name evidence="3" type="ORF">AQJ11_13320</name>
</gene>
<dbReference type="InterPro" id="IPR012337">
    <property type="entry name" value="RNaseH-like_sf"/>
</dbReference>
<dbReference type="InterPro" id="IPR001584">
    <property type="entry name" value="Integrase_cat-core"/>
</dbReference>
<dbReference type="PANTHER" id="PTHR46889:SF4">
    <property type="entry name" value="TRANSPOSASE INSO FOR INSERTION SEQUENCE ELEMENT IS911B-RELATED"/>
    <property type="match status" value="1"/>
</dbReference>
<organism evidence="3 4">
    <name type="scientific">Streptomyces corchorusii</name>
    <name type="common">Streptomyces chibaensis</name>
    <dbReference type="NCBI Taxonomy" id="1903"/>
    <lineage>
        <taxon>Bacteria</taxon>
        <taxon>Bacillati</taxon>
        <taxon>Actinomycetota</taxon>
        <taxon>Actinomycetes</taxon>
        <taxon>Kitasatosporales</taxon>
        <taxon>Streptomycetaceae</taxon>
        <taxon>Streptomyces</taxon>
    </lineage>
</organism>
<keyword evidence="4" id="KW-1185">Reference proteome</keyword>
<protein>
    <recommendedName>
        <fullName evidence="2">Integrase catalytic domain-containing protein</fullName>
    </recommendedName>
</protein>
<dbReference type="RefSeq" id="WP_059263167.1">
    <property type="nucleotide sequence ID" value="NZ_KQ948355.1"/>
</dbReference>
<evidence type="ECO:0000256" key="1">
    <source>
        <dbReference type="SAM" id="MobiDB-lite"/>
    </source>
</evidence>
<dbReference type="GO" id="GO:0003676">
    <property type="term" value="F:nucleic acid binding"/>
    <property type="evidence" value="ECO:0007669"/>
    <property type="project" value="InterPro"/>
</dbReference>